<reference evidence="3 4" key="1">
    <citation type="submission" date="2016-11" db="EMBL/GenBank/DDBJ databases">
        <authorList>
            <person name="Jaros S."/>
            <person name="Januszkiewicz K."/>
            <person name="Wedrychowicz H."/>
        </authorList>
    </citation>
    <scope>NUCLEOTIDE SEQUENCE [LARGE SCALE GENOMIC DNA]</scope>
    <source>
        <strain evidence="3 4">DSM 45408</strain>
    </source>
</reference>
<dbReference type="InterPro" id="IPR016024">
    <property type="entry name" value="ARM-type_fold"/>
</dbReference>
<dbReference type="InterPro" id="IPR009061">
    <property type="entry name" value="DNA-bd_dom_put_sf"/>
</dbReference>
<accession>A0A1M5I5E2</accession>
<evidence type="ECO:0000256" key="1">
    <source>
        <dbReference type="ARBA" id="ARBA00023125"/>
    </source>
</evidence>
<dbReference type="PANTHER" id="PTHR30204:SF93">
    <property type="entry name" value="HTH MERR-TYPE DOMAIN-CONTAINING PROTEIN"/>
    <property type="match status" value="1"/>
</dbReference>
<dbReference type="Pfam" id="PF13411">
    <property type="entry name" value="MerR_1"/>
    <property type="match status" value="1"/>
</dbReference>
<dbReference type="STRING" id="1070870.SAMN05444351_1905"/>
<dbReference type="Pfam" id="PF13646">
    <property type="entry name" value="HEAT_2"/>
    <property type="match status" value="1"/>
</dbReference>
<dbReference type="InterPro" id="IPR011989">
    <property type="entry name" value="ARM-like"/>
</dbReference>
<keyword evidence="4" id="KW-1185">Reference proteome</keyword>
<evidence type="ECO:0000259" key="2">
    <source>
        <dbReference type="PROSITE" id="PS50937"/>
    </source>
</evidence>
<dbReference type="InterPro" id="IPR004155">
    <property type="entry name" value="PBS_lyase_HEAT"/>
</dbReference>
<dbReference type="SUPFAM" id="SSF48371">
    <property type="entry name" value="ARM repeat"/>
    <property type="match status" value="1"/>
</dbReference>
<name>A0A1M5I5E2_9ACTN</name>
<dbReference type="SMART" id="SM00422">
    <property type="entry name" value="HTH_MERR"/>
    <property type="match status" value="1"/>
</dbReference>
<dbReference type="OrthoDB" id="9808480at2"/>
<sequence length="342" mass="34515">MLIGEVARRSGVSARMLRHYDALGLVSPSGRTVGGYREYSADDVRRIFAVEGLRSLGLSLEQVGRALADPAFAPAALVADLVRAAEERLARERELLERLRAVEGSAPADWPDVLRVVGLLQELAAPSAARRQRAALADDLPVPAGVLAGAALAEDDPNVAGALRWALARSGDGGLPALAGGLRSDDAAVRRRAVRAVAAQAGTPGADDLLRGALADPDAAVRGDAALALGRRGETAAVPALVAMVVAGTADVDAAEALGALSRDPADAGAVLGALVAELGAPGAGPAVRIRLAQALVEVPGPAAREALRRLAADADPGVALVAAALAGMPELPAGDPRDEDG</sequence>
<dbReference type="RefSeq" id="WP_073419935.1">
    <property type="nucleotide sequence ID" value="NZ_FQVX01000002.1"/>
</dbReference>
<keyword evidence="1 3" id="KW-0238">DNA-binding</keyword>
<dbReference type="SUPFAM" id="SSF46955">
    <property type="entry name" value="Putative DNA-binding domain"/>
    <property type="match status" value="1"/>
</dbReference>
<dbReference type="GO" id="GO:0003700">
    <property type="term" value="F:DNA-binding transcription factor activity"/>
    <property type="evidence" value="ECO:0007669"/>
    <property type="project" value="InterPro"/>
</dbReference>
<dbReference type="AlphaFoldDB" id="A0A1M5I5E2"/>
<dbReference type="InterPro" id="IPR000551">
    <property type="entry name" value="MerR-type_HTH_dom"/>
</dbReference>
<evidence type="ECO:0000313" key="4">
    <source>
        <dbReference type="Proteomes" id="UP000184471"/>
    </source>
</evidence>
<dbReference type="GO" id="GO:0003677">
    <property type="term" value="F:DNA binding"/>
    <property type="evidence" value="ECO:0007669"/>
    <property type="project" value="UniProtKB-KW"/>
</dbReference>
<dbReference type="PROSITE" id="PS00552">
    <property type="entry name" value="HTH_MERR_1"/>
    <property type="match status" value="1"/>
</dbReference>
<organism evidence="3 4">
    <name type="scientific">Geodermatophilus nigrescens</name>
    <dbReference type="NCBI Taxonomy" id="1070870"/>
    <lineage>
        <taxon>Bacteria</taxon>
        <taxon>Bacillati</taxon>
        <taxon>Actinomycetota</taxon>
        <taxon>Actinomycetes</taxon>
        <taxon>Geodermatophilales</taxon>
        <taxon>Geodermatophilaceae</taxon>
        <taxon>Geodermatophilus</taxon>
    </lineage>
</organism>
<protein>
    <submittedName>
        <fullName evidence="3">DNA-binding transcriptional regulator, MerR family</fullName>
    </submittedName>
</protein>
<dbReference type="PROSITE" id="PS50937">
    <property type="entry name" value="HTH_MERR_2"/>
    <property type="match status" value="1"/>
</dbReference>
<dbReference type="Gene3D" id="1.10.1660.10">
    <property type="match status" value="1"/>
</dbReference>
<evidence type="ECO:0000313" key="3">
    <source>
        <dbReference type="EMBL" id="SHG23505.1"/>
    </source>
</evidence>
<proteinExistence type="predicted"/>
<dbReference type="SMART" id="SM00567">
    <property type="entry name" value="EZ_HEAT"/>
    <property type="match status" value="3"/>
</dbReference>
<gene>
    <name evidence="3" type="ORF">SAMN05444351_1905</name>
</gene>
<dbReference type="EMBL" id="FQVX01000002">
    <property type="protein sequence ID" value="SHG23505.1"/>
    <property type="molecule type" value="Genomic_DNA"/>
</dbReference>
<dbReference type="PRINTS" id="PR00040">
    <property type="entry name" value="HTHMERR"/>
</dbReference>
<dbReference type="InterPro" id="IPR047057">
    <property type="entry name" value="MerR_fam"/>
</dbReference>
<dbReference type="Proteomes" id="UP000184471">
    <property type="component" value="Unassembled WGS sequence"/>
</dbReference>
<feature type="domain" description="HTH merR-type" evidence="2">
    <location>
        <begin position="1"/>
        <end position="69"/>
    </location>
</feature>
<dbReference type="PANTHER" id="PTHR30204">
    <property type="entry name" value="REDOX-CYCLING DRUG-SENSING TRANSCRIPTIONAL ACTIVATOR SOXR"/>
    <property type="match status" value="1"/>
</dbReference>
<dbReference type="Gene3D" id="1.25.10.10">
    <property type="entry name" value="Leucine-rich Repeat Variant"/>
    <property type="match status" value="1"/>
</dbReference>